<dbReference type="InterPro" id="IPR036770">
    <property type="entry name" value="Ankyrin_rpt-contain_sf"/>
</dbReference>
<gene>
    <name evidence="9" type="ORF">P5673_003046</name>
</gene>
<evidence type="ECO:0000256" key="6">
    <source>
        <dbReference type="SAM" id="MobiDB-lite"/>
    </source>
</evidence>
<proteinExistence type="predicted"/>
<dbReference type="PROSITE" id="PS50297">
    <property type="entry name" value="ANK_REP_REGION"/>
    <property type="match status" value="6"/>
</dbReference>
<feature type="compositionally biased region" description="Acidic residues" evidence="6">
    <location>
        <begin position="962"/>
        <end position="976"/>
    </location>
</feature>
<feature type="region of interest" description="Disordered" evidence="6">
    <location>
        <begin position="402"/>
        <end position="434"/>
    </location>
</feature>
<feature type="domain" description="SAM" evidence="8">
    <location>
        <begin position="798"/>
        <end position="861"/>
    </location>
</feature>
<name>A0AAD9R2K9_ACRCE</name>
<sequence length="1373" mass="150643">MAKDQELLQAVKSNDLGVFRKLVAKIKAAKAKKGGKKYNVNVQDENGFTAFHHAALTGNIEVVRSLIELQSDINVRDHKGMSPLHLAAWSGKVEVTQLLLEVGANVNACSDNGDTPLILACQHGNSDVTELLLDKGCNSWTTNKNGESALDLACRFGHVHVVKLLLKSKEVRSILTSGEPQKTDPPLHLASKAGHVEIVRMLLEADADINHVTKNGSCLHESALYGKTEVVKLLLEWGIDSNVVNDEGHTALEEVNLFTSSNASSEIKHILKEAAAADKTIYAKAVRDHFNVMDSTALCFKAGDTIVVLEQNQCDRWKGKIQNGEREKVGFFPGNFVRITTPRRGSKGKRSSIQLPMQLPTMQKASYAMVPVAPAYNKIISDQITGIPHVLFTTVPAPTSEFNRNSTRLMSFGKKERRQRNDDNEDPSSDTDSIKALVEPALPEKGLKAKQPSIKMGTGLQYVEVAVEENSASPLNLYSRGGQMNGKTQYTEVLLPLNAPMEEEEVCAEVPTLPRKNSTKLSTFGKSEDIWVRNTPDTRLPSLPPKIRTKSQVSDSDRSVTQSAHPPAPFPEDSLNPVGVTGPSKPVVSPALSRKGYEEMNPALLPGGRETPPMVEDIWKPQPTKSGGHKHQPLAYENVSVPSHKAKSPNDLHSVIISEVDQQGEGDDDYILVNQQLSKPNDPRAYENVTPGRLTTGYVTQESVTSGASTPPVNRSYENIATPKKDWNYVSMKEGVPDSSGSNGSHSDKEDTQAFDYEIMTSGAKPTVFPSYVNVTRQENVTSALAESSSSLPALKMREYNALFDWLEKFKLTIYIDNFVNGGFDMTSVCGITAEDLTAINIKKTGHRKKILSESRKLEGTAVFPTDKPVNIMKWLHLIGLQQYIPEFMDGGFDDMDFVHDMTLEDLVTIGVTKTGHQRKIWMAVNALRCGDENENVSEKQTGTSVQESESQESKGYLETCLDGDDSGVSTDEVELENARTEDSEMDFPPPPVFVRENTGEELFGEDSSSAESEIPEQSAEPLSGKEASEERLDLEETLVSQEVPQMPDLEISQPSAKQDENNTRKQPNISLMVHGGDTQSSPESEDDEPPPRPPPPMEPMDISLPLHDVNHEGAVKSVQDMVLRENARIRSFSLDSSFKRSKVSHVPPPTRRKNFKKPPPPAVKPKPRKASSFAGSGERSSNDDNSNERWPKAPLSDTDSRGSIGSNTVSSESTPSSPDGSRLSGSERVRVRAVSSSSSHSSVESVLEEFEERRKSFEKSERKQTASGLLSVSQTEQPTLSTGDAERVTAQDMLGEQIKHILRPAASREDLTLSSSSESSMSSSLISQNEVEAKSSDINSIQKDRLNLADDLMKDINSMLSDFSSELDSMFD</sequence>
<keyword evidence="3 4" id="KW-0040">ANK repeat</keyword>
<feature type="repeat" description="ANK" evidence="4">
    <location>
        <begin position="145"/>
        <end position="167"/>
    </location>
</feature>
<reference evidence="9" key="2">
    <citation type="journal article" date="2023" name="Science">
        <title>Genomic signatures of disease resistance in endangered staghorn corals.</title>
        <authorList>
            <person name="Vollmer S.V."/>
            <person name="Selwyn J.D."/>
            <person name="Despard B.A."/>
            <person name="Roesel C.L."/>
        </authorList>
    </citation>
    <scope>NUCLEOTIDE SEQUENCE</scope>
    <source>
        <strain evidence="9">K2</strain>
    </source>
</reference>
<dbReference type="Proteomes" id="UP001249851">
    <property type="component" value="Unassembled WGS sequence"/>
</dbReference>
<dbReference type="Gene3D" id="2.30.30.40">
    <property type="entry name" value="SH3 Domains"/>
    <property type="match status" value="1"/>
</dbReference>
<dbReference type="InterPro" id="IPR036028">
    <property type="entry name" value="SH3-like_dom_sf"/>
</dbReference>
<dbReference type="SMART" id="SM00248">
    <property type="entry name" value="ANK"/>
    <property type="match status" value="6"/>
</dbReference>
<keyword evidence="1 5" id="KW-0728">SH3 domain</keyword>
<dbReference type="PANTHER" id="PTHR24174:SF16">
    <property type="entry name" value="CASKIN-2"/>
    <property type="match status" value="1"/>
</dbReference>
<dbReference type="SMART" id="SM00454">
    <property type="entry name" value="SAM"/>
    <property type="match status" value="2"/>
</dbReference>
<feature type="repeat" description="ANK" evidence="4">
    <location>
        <begin position="79"/>
        <end position="111"/>
    </location>
</feature>
<dbReference type="InterPro" id="IPR013761">
    <property type="entry name" value="SAM/pointed_sf"/>
</dbReference>
<feature type="repeat" description="ANK" evidence="4">
    <location>
        <begin position="46"/>
        <end position="78"/>
    </location>
</feature>
<dbReference type="InterPro" id="IPR002110">
    <property type="entry name" value="Ankyrin_rpt"/>
</dbReference>
<feature type="repeat" description="ANK" evidence="4">
    <location>
        <begin position="214"/>
        <end position="246"/>
    </location>
</feature>
<evidence type="ECO:0000313" key="9">
    <source>
        <dbReference type="EMBL" id="KAK2571673.1"/>
    </source>
</evidence>
<dbReference type="SUPFAM" id="SSF50044">
    <property type="entry name" value="SH3-domain"/>
    <property type="match status" value="1"/>
</dbReference>
<feature type="region of interest" description="Disordered" evidence="6">
    <location>
        <begin position="1132"/>
        <end position="1287"/>
    </location>
</feature>
<dbReference type="PANTHER" id="PTHR24174">
    <property type="entry name" value="ANKYRIN REPEAT AND STERILE ALPHA MOTIF DOMAIN-CONTAINING PROTEIN 1"/>
    <property type="match status" value="1"/>
</dbReference>
<dbReference type="Gene3D" id="1.10.150.50">
    <property type="entry name" value="Transcription Factor, Ets-1"/>
    <property type="match status" value="2"/>
</dbReference>
<dbReference type="Gene3D" id="1.25.40.20">
    <property type="entry name" value="Ankyrin repeat-containing domain"/>
    <property type="match status" value="3"/>
</dbReference>
<feature type="region of interest" description="Disordered" evidence="6">
    <location>
        <begin position="934"/>
        <end position="1114"/>
    </location>
</feature>
<evidence type="ECO:0000259" key="8">
    <source>
        <dbReference type="PROSITE" id="PS50105"/>
    </source>
</evidence>
<dbReference type="PROSITE" id="PS50088">
    <property type="entry name" value="ANK_REPEAT"/>
    <property type="match status" value="6"/>
</dbReference>
<protein>
    <submittedName>
        <fullName evidence="9">Caskin-1</fullName>
    </submittedName>
</protein>
<feature type="domain" description="SH3" evidence="7">
    <location>
        <begin position="278"/>
        <end position="342"/>
    </location>
</feature>
<evidence type="ECO:0000256" key="5">
    <source>
        <dbReference type="PROSITE-ProRule" id="PRU00192"/>
    </source>
</evidence>
<feature type="compositionally biased region" description="Low complexity" evidence="6">
    <location>
        <begin position="1232"/>
        <end position="1246"/>
    </location>
</feature>
<dbReference type="Pfam" id="PF00536">
    <property type="entry name" value="SAM_1"/>
    <property type="match status" value="2"/>
</dbReference>
<evidence type="ECO:0000256" key="3">
    <source>
        <dbReference type="ARBA" id="ARBA00023043"/>
    </source>
</evidence>
<reference evidence="9" key="1">
    <citation type="journal article" date="2023" name="G3 (Bethesda)">
        <title>Whole genome assembly and annotation of the endangered Caribbean coral Acropora cervicornis.</title>
        <authorList>
            <person name="Selwyn J.D."/>
            <person name="Vollmer S.V."/>
        </authorList>
    </citation>
    <scope>NUCLEOTIDE SEQUENCE</scope>
    <source>
        <strain evidence="9">K2</strain>
    </source>
</reference>
<organism evidence="9 10">
    <name type="scientific">Acropora cervicornis</name>
    <name type="common">Staghorn coral</name>
    <dbReference type="NCBI Taxonomy" id="6130"/>
    <lineage>
        <taxon>Eukaryota</taxon>
        <taxon>Metazoa</taxon>
        <taxon>Cnidaria</taxon>
        <taxon>Anthozoa</taxon>
        <taxon>Hexacorallia</taxon>
        <taxon>Scleractinia</taxon>
        <taxon>Astrocoeniina</taxon>
        <taxon>Acroporidae</taxon>
        <taxon>Acropora</taxon>
    </lineage>
</organism>
<feature type="compositionally biased region" description="Polar residues" evidence="6">
    <location>
        <begin position="939"/>
        <end position="949"/>
    </location>
</feature>
<evidence type="ECO:0000256" key="1">
    <source>
        <dbReference type="ARBA" id="ARBA00022443"/>
    </source>
</evidence>
<evidence type="ECO:0000256" key="4">
    <source>
        <dbReference type="PROSITE-ProRule" id="PRU00023"/>
    </source>
</evidence>
<feature type="domain" description="SAM" evidence="8">
    <location>
        <begin position="871"/>
        <end position="931"/>
    </location>
</feature>
<feature type="region of interest" description="Disordered" evidence="6">
    <location>
        <begin position="1302"/>
        <end position="1340"/>
    </location>
</feature>
<feature type="compositionally biased region" description="Basic and acidic residues" evidence="6">
    <location>
        <begin position="1181"/>
        <end position="1192"/>
    </location>
</feature>
<dbReference type="InterPro" id="IPR001452">
    <property type="entry name" value="SH3_domain"/>
</dbReference>
<feature type="compositionally biased region" description="Low complexity" evidence="6">
    <location>
        <begin position="1315"/>
        <end position="1328"/>
    </location>
</feature>
<comment type="caution">
    <text evidence="9">The sequence shown here is derived from an EMBL/GenBank/DDBJ whole genome shotgun (WGS) entry which is preliminary data.</text>
</comment>
<dbReference type="SMART" id="SM00326">
    <property type="entry name" value="SH3"/>
    <property type="match status" value="1"/>
</dbReference>
<feature type="compositionally biased region" description="Polar residues" evidence="6">
    <location>
        <begin position="1266"/>
        <end position="1283"/>
    </location>
</feature>
<keyword evidence="2" id="KW-0677">Repeat</keyword>
<dbReference type="PRINTS" id="PR01415">
    <property type="entry name" value="ANKYRIN"/>
</dbReference>
<feature type="compositionally biased region" description="Basic and acidic residues" evidence="6">
    <location>
        <begin position="1252"/>
        <end position="1265"/>
    </location>
</feature>
<evidence type="ECO:0000313" key="10">
    <source>
        <dbReference type="Proteomes" id="UP001249851"/>
    </source>
</evidence>
<feature type="repeat" description="ANK" evidence="4">
    <location>
        <begin position="112"/>
        <end position="144"/>
    </location>
</feature>
<dbReference type="SUPFAM" id="SSF47769">
    <property type="entry name" value="SAM/Pointed domain"/>
    <property type="match status" value="2"/>
</dbReference>
<keyword evidence="10" id="KW-1185">Reference proteome</keyword>
<dbReference type="PROSITE" id="PS50105">
    <property type="entry name" value="SAM_DOMAIN"/>
    <property type="match status" value="2"/>
</dbReference>
<dbReference type="InterPro" id="IPR033635">
    <property type="entry name" value="ANKS1/Caskin"/>
</dbReference>
<dbReference type="EMBL" id="JARQWQ010000005">
    <property type="protein sequence ID" value="KAK2571673.1"/>
    <property type="molecule type" value="Genomic_DNA"/>
</dbReference>
<dbReference type="Pfam" id="PF13637">
    <property type="entry name" value="Ank_4"/>
    <property type="match status" value="1"/>
</dbReference>
<feature type="compositionally biased region" description="Polar residues" evidence="6">
    <location>
        <begin position="550"/>
        <end position="564"/>
    </location>
</feature>
<feature type="repeat" description="ANK" evidence="4">
    <location>
        <begin position="182"/>
        <end position="214"/>
    </location>
</feature>
<evidence type="ECO:0000259" key="7">
    <source>
        <dbReference type="PROSITE" id="PS50002"/>
    </source>
</evidence>
<accession>A0AAD9R2K9</accession>
<evidence type="ECO:0000256" key="2">
    <source>
        <dbReference type="ARBA" id="ARBA00022737"/>
    </source>
</evidence>
<dbReference type="InterPro" id="IPR001660">
    <property type="entry name" value="SAM"/>
</dbReference>
<dbReference type="Pfam" id="PF12796">
    <property type="entry name" value="Ank_2"/>
    <property type="match status" value="2"/>
</dbReference>
<dbReference type="Pfam" id="PF07653">
    <property type="entry name" value="SH3_2"/>
    <property type="match status" value="1"/>
</dbReference>
<dbReference type="SUPFAM" id="SSF48403">
    <property type="entry name" value="Ankyrin repeat"/>
    <property type="match status" value="1"/>
</dbReference>
<feature type="compositionally biased region" description="Low complexity" evidence="6">
    <location>
        <begin position="1206"/>
        <end position="1225"/>
    </location>
</feature>
<feature type="region of interest" description="Disordered" evidence="6">
    <location>
        <begin position="532"/>
        <end position="610"/>
    </location>
</feature>
<dbReference type="PROSITE" id="PS50002">
    <property type="entry name" value="SH3"/>
    <property type="match status" value="1"/>
</dbReference>